<accession>A0ACC1TDF1</accession>
<comment type="caution">
    <text evidence="1">The sequence shown here is derived from an EMBL/GenBank/DDBJ whole genome shotgun (WGS) entry which is preliminary data.</text>
</comment>
<evidence type="ECO:0000313" key="2">
    <source>
        <dbReference type="Proteomes" id="UP001148662"/>
    </source>
</evidence>
<dbReference type="Proteomes" id="UP001148662">
    <property type="component" value="Unassembled WGS sequence"/>
</dbReference>
<name>A0ACC1TDF1_9APHY</name>
<organism evidence="1 2">
    <name type="scientific">Phlebia brevispora</name>
    <dbReference type="NCBI Taxonomy" id="194682"/>
    <lineage>
        <taxon>Eukaryota</taxon>
        <taxon>Fungi</taxon>
        <taxon>Dikarya</taxon>
        <taxon>Basidiomycota</taxon>
        <taxon>Agaricomycotina</taxon>
        <taxon>Agaricomycetes</taxon>
        <taxon>Polyporales</taxon>
        <taxon>Meruliaceae</taxon>
        <taxon>Phlebia</taxon>
    </lineage>
</organism>
<gene>
    <name evidence="1" type="ORF">NM688_g644</name>
</gene>
<protein>
    <submittedName>
        <fullName evidence="1">Uncharacterized protein</fullName>
    </submittedName>
</protein>
<evidence type="ECO:0000313" key="1">
    <source>
        <dbReference type="EMBL" id="KAJ3558925.1"/>
    </source>
</evidence>
<reference evidence="1" key="1">
    <citation type="submission" date="2022-07" db="EMBL/GenBank/DDBJ databases">
        <title>Genome Sequence of Phlebia brevispora.</title>
        <authorList>
            <person name="Buettner E."/>
        </authorList>
    </citation>
    <scope>NUCLEOTIDE SEQUENCE</scope>
    <source>
        <strain evidence="1">MPL23</strain>
    </source>
</reference>
<proteinExistence type="predicted"/>
<dbReference type="EMBL" id="JANHOG010000057">
    <property type="protein sequence ID" value="KAJ3558925.1"/>
    <property type="molecule type" value="Genomic_DNA"/>
</dbReference>
<keyword evidence="2" id="KW-1185">Reference proteome</keyword>
<sequence>MNTTDPTIQYLSPSVPHSIQAPDDGLELLLVFTDGNFDERGTTLMLSDWLTRTPLEVVAKNFGVNASILGGIPQKDPYMYKRTVPPPTNIDKEVMRCPMGPIPMPHVFNIAKQEKVMASGGAGLASALIYIEPKVAVHPQWTRTCHGPRWLESKTFDFQLFNVPRFSHFNATQLLALIPPQTVADLLNISTEMVSSLKKEKQVIVA</sequence>